<dbReference type="SUPFAM" id="SSF51182">
    <property type="entry name" value="RmlC-like cupins"/>
    <property type="match status" value="1"/>
</dbReference>
<dbReference type="InterPro" id="IPR018062">
    <property type="entry name" value="HTH_AraC-typ_CS"/>
</dbReference>
<dbReference type="SUPFAM" id="SSF46689">
    <property type="entry name" value="Homeodomain-like"/>
    <property type="match status" value="2"/>
</dbReference>
<gene>
    <name evidence="5" type="ORF">SAMN04515674_102284</name>
</gene>
<dbReference type="Pfam" id="PF12833">
    <property type="entry name" value="HTH_18"/>
    <property type="match status" value="1"/>
</dbReference>
<dbReference type="PRINTS" id="PR00032">
    <property type="entry name" value="HTHARAC"/>
</dbReference>
<dbReference type="InterPro" id="IPR011051">
    <property type="entry name" value="RmlC_Cupin_sf"/>
</dbReference>
<dbReference type="Proteomes" id="UP000199306">
    <property type="component" value="Unassembled WGS sequence"/>
</dbReference>
<evidence type="ECO:0000256" key="3">
    <source>
        <dbReference type="ARBA" id="ARBA00023163"/>
    </source>
</evidence>
<dbReference type="GO" id="GO:0003700">
    <property type="term" value="F:DNA-binding transcription factor activity"/>
    <property type="evidence" value="ECO:0007669"/>
    <property type="project" value="InterPro"/>
</dbReference>
<feature type="domain" description="HTH araC/xylS-type" evidence="4">
    <location>
        <begin position="186"/>
        <end position="284"/>
    </location>
</feature>
<keyword evidence="1" id="KW-0805">Transcription regulation</keyword>
<dbReference type="EMBL" id="FOXH01000002">
    <property type="protein sequence ID" value="SFP29101.1"/>
    <property type="molecule type" value="Genomic_DNA"/>
</dbReference>
<evidence type="ECO:0000313" key="6">
    <source>
        <dbReference type="Proteomes" id="UP000199306"/>
    </source>
</evidence>
<keyword evidence="3" id="KW-0804">Transcription</keyword>
<dbReference type="PROSITE" id="PS01124">
    <property type="entry name" value="HTH_ARAC_FAMILY_2"/>
    <property type="match status" value="1"/>
</dbReference>
<dbReference type="PROSITE" id="PS00041">
    <property type="entry name" value="HTH_ARAC_FAMILY_1"/>
    <property type="match status" value="1"/>
</dbReference>
<reference evidence="5 6" key="1">
    <citation type="submission" date="2016-10" db="EMBL/GenBank/DDBJ databases">
        <authorList>
            <person name="de Groot N.N."/>
        </authorList>
    </citation>
    <scope>NUCLEOTIDE SEQUENCE [LARGE SCALE GENOMIC DNA]</scope>
    <source>
        <strain evidence="6">E92,LMG 26720,CCM 7988</strain>
    </source>
</reference>
<dbReference type="Gene3D" id="1.10.10.60">
    <property type="entry name" value="Homeodomain-like"/>
    <property type="match status" value="2"/>
</dbReference>
<sequence length="288" mass="33616">MKPQLQKLPLPFDSSFVLVDFEVPYFETPWHFHPEYEIVLVTESVGQRFIGEHMQDFKAGDLCFIGPNVPHLYRNTEDYYKQNADLKAKSIVIHFNEDFLGKDFFNIPEMQHVKVLFEKSLKVLDIFGETNAFIAARLKEMFHENATKRLLSLLEILDFLGKSNEYQLLTSGDSFGTNIKDAERVNRVFEYVMKNFRNEIRLDEAADLVAMSETSFSRYFKSRTNKSFSDFVSQIRIAHACKLLIDCKMTVSEIAFESGFNNLSNFNRQFKEQMNITPSSYQKQILQK</sequence>
<dbReference type="InterPro" id="IPR018060">
    <property type="entry name" value="HTH_AraC"/>
</dbReference>
<dbReference type="Pfam" id="PF02311">
    <property type="entry name" value="AraC_binding"/>
    <property type="match status" value="1"/>
</dbReference>
<evidence type="ECO:0000256" key="1">
    <source>
        <dbReference type="ARBA" id="ARBA00023015"/>
    </source>
</evidence>
<dbReference type="PANTHER" id="PTHR43280">
    <property type="entry name" value="ARAC-FAMILY TRANSCRIPTIONAL REGULATOR"/>
    <property type="match status" value="1"/>
</dbReference>
<evidence type="ECO:0000256" key="2">
    <source>
        <dbReference type="ARBA" id="ARBA00023125"/>
    </source>
</evidence>
<dbReference type="InterPro" id="IPR009057">
    <property type="entry name" value="Homeodomain-like_sf"/>
</dbReference>
<proteinExistence type="predicted"/>
<organism evidence="5 6">
    <name type="scientific">Pseudarcicella hirudinis</name>
    <dbReference type="NCBI Taxonomy" id="1079859"/>
    <lineage>
        <taxon>Bacteria</taxon>
        <taxon>Pseudomonadati</taxon>
        <taxon>Bacteroidota</taxon>
        <taxon>Cytophagia</taxon>
        <taxon>Cytophagales</taxon>
        <taxon>Flectobacillaceae</taxon>
        <taxon>Pseudarcicella</taxon>
    </lineage>
</organism>
<protein>
    <submittedName>
        <fullName evidence="5">AraC-type DNA-binding protein</fullName>
    </submittedName>
</protein>
<dbReference type="InterPro" id="IPR003313">
    <property type="entry name" value="AraC-bd"/>
</dbReference>
<evidence type="ECO:0000259" key="4">
    <source>
        <dbReference type="PROSITE" id="PS01124"/>
    </source>
</evidence>
<dbReference type="SMART" id="SM00342">
    <property type="entry name" value="HTH_ARAC"/>
    <property type="match status" value="1"/>
</dbReference>
<dbReference type="GO" id="GO:0043565">
    <property type="term" value="F:sequence-specific DNA binding"/>
    <property type="evidence" value="ECO:0007669"/>
    <property type="project" value="InterPro"/>
</dbReference>
<dbReference type="OrthoDB" id="792101at2"/>
<dbReference type="AlphaFoldDB" id="A0A1I5P6H8"/>
<dbReference type="PANTHER" id="PTHR43280:SF2">
    <property type="entry name" value="HTH-TYPE TRANSCRIPTIONAL REGULATOR EXSA"/>
    <property type="match status" value="1"/>
</dbReference>
<name>A0A1I5P6H8_9BACT</name>
<dbReference type="InterPro" id="IPR014710">
    <property type="entry name" value="RmlC-like_jellyroll"/>
</dbReference>
<keyword evidence="2 5" id="KW-0238">DNA-binding</keyword>
<dbReference type="CDD" id="cd06976">
    <property type="entry name" value="cupin_MtlR-like_N"/>
    <property type="match status" value="1"/>
</dbReference>
<dbReference type="STRING" id="1079859.SAMN04515674_102284"/>
<dbReference type="RefSeq" id="WP_092012837.1">
    <property type="nucleotide sequence ID" value="NZ_FOXH01000002.1"/>
</dbReference>
<dbReference type="InterPro" id="IPR020449">
    <property type="entry name" value="Tscrpt_reg_AraC-type_HTH"/>
</dbReference>
<accession>A0A1I5P6H8</accession>
<evidence type="ECO:0000313" key="5">
    <source>
        <dbReference type="EMBL" id="SFP29101.1"/>
    </source>
</evidence>
<keyword evidence="6" id="KW-1185">Reference proteome</keyword>
<dbReference type="Gene3D" id="2.60.120.10">
    <property type="entry name" value="Jelly Rolls"/>
    <property type="match status" value="1"/>
</dbReference>